<evidence type="ECO:0000313" key="11">
    <source>
        <dbReference type="Proteomes" id="UP000092508"/>
    </source>
</evidence>
<dbReference type="GO" id="GO:0008381">
    <property type="term" value="F:mechanosensitive monoatomic ion channel activity"/>
    <property type="evidence" value="ECO:0007669"/>
    <property type="project" value="InterPro"/>
</dbReference>
<evidence type="ECO:0000256" key="4">
    <source>
        <dbReference type="ARBA" id="ARBA00022692"/>
    </source>
</evidence>
<keyword evidence="7" id="KW-0406">Ion transport</keyword>
<dbReference type="Gene3D" id="2.30.30.60">
    <property type="match status" value="1"/>
</dbReference>
<keyword evidence="7" id="KW-0407">Ion channel</keyword>
<evidence type="ECO:0000259" key="8">
    <source>
        <dbReference type="Pfam" id="PF00924"/>
    </source>
</evidence>
<comment type="subunit">
    <text evidence="7">Homoheptamer.</text>
</comment>
<reference evidence="10 11" key="1">
    <citation type="submission" date="2016-06" db="EMBL/GenBank/DDBJ databases">
        <title>Draft genome of Moraxella atlantae CCUG 66109.</title>
        <authorList>
            <person name="Salva-Serra F."/>
            <person name="Engstrom-Jakobsson H."/>
            <person name="Thorell K."/>
            <person name="Gonzales-Siles L."/>
            <person name="Karlsson R."/>
            <person name="Boulund F."/>
            <person name="Engstrand L."/>
            <person name="Kristiansson E."/>
            <person name="Moore E."/>
        </authorList>
    </citation>
    <scope>NUCLEOTIDE SEQUENCE [LARGE SCALE GENOMIC DNA]</scope>
    <source>
        <strain evidence="10 11">CCUG 66109</strain>
    </source>
</reference>
<dbReference type="STRING" id="34059.A9308_06760"/>
<evidence type="ECO:0000256" key="3">
    <source>
        <dbReference type="ARBA" id="ARBA00022475"/>
    </source>
</evidence>
<evidence type="ECO:0000256" key="7">
    <source>
        <dbReference type="RuleBase" id="RU369025"/>
    </source>
</evidence>
<dbReference type="Pfam" id="PF21082">
    <property type="entry name" value="MS_channel_3rd"/>
    <property type="match status" value="1"/>
</dbReference>
<evidence type="ECO:0000256" key="5">
    <source>
        <dbReference type="ARBA" id="ARBA00022989"/>
    </source>
</evidence>
<comment type="similarity">
    <text evidence="2 7">Belongs to the MscS (TC 1.A.23) family.</text>
</comment>
<organism evidence="10 11">
    <name type="scientific">Faucicola atlantae</name>
    <dbReference type="NCBI Taxonomy" id="34059"/>
    <lineage>
        <taxon>Bacteria</taxon>
        <taxon>Pseudomonadati</taxon>
        <taxon>Pseudomonadota</taxon>
        <taxon>Gammaproteobacteria</taxon>
        <taxon>Moraxellales</taxon>
        <taxon>Moraxellaceae</taxon>
        <taxon>Faucicola</taxon>
    </lineage>
</organism>
<dbReference type="Proteomes" id="UP000092508">
    <property type="component" value="Unassembled WGS sequence"/>
</dbReference>
<dbReference type="InterPro" id="IPR045275">
    <property type="entry name" value="MscS_archaea/bacteria_type"/>
</dbReference>
<evidence type="ECO:0000256" key="1">
    <source>
        <dbReference type="ARBA" id="ARBA00004651"/>
    </source>
</evidence>
<comment type="function">
    <text evidence="7">Mechanosensitive channel that participates in the regulation of osmotic pressure changes within the cell, opening in response to stretch forces in the membrane lipid bilayer, without the need for other proteins. Contributes to normal resistance to hypoosmotic shock. Forms an ion channel of 1.0 nanosiemens conductance with a slight preference for anions.</text>
</comment>
<comment type="caution">
    <text evidence="10">The sequence shown here is derived from an EMBL/GenBank/DDBJ whole genome shotgun (WGS) entry which is preliminary data.</text>
</comment>
<dbReference type="PANTHER" id="PTHR30221:SF1">
    <property type="entry name" value="SMALL-CONDUCTANCE MECHANOSENSITIVE CHANNEL"/>
    <property type="match status" value="1"/>
</dbReference>
<gene>
    <name evidence="10" type="ORF">A9308_06760</name>
</gene>
<dbReference type="SUPFAM" id="SSF82861">
    <property type="entry name" value="Mechanosensitive channel protein MscS (YggB), transmembrane region"/>
    <property type="match status" value="1"/>
</dbReference>
<name>A0A1B8QC57_9GAMM</name>
<keyword evidence="6 7" id="KW-0472">Membrane</keyword>
<proteinExistence type="inferred from homology"/>
<evidence type="ECO:0000256" key="6">
    <source>
        <dbReference type="ARBA" id="ARBA00023136"/>
    </source>
</evidence>
<evidence type="ECO:0000313" key="10">
    <source>
        <dbReference type="EMBL" id="OBX78285.1"/>
    </source>
</evidence>
<dbReference type="EMBL" id="LZMZ01000018">
    <property type="protein sequence ID" value="OBX78285.1"/>
    <property type="molecule type" value="Genomic_DNA"/>
</dbReference>
<dbReference type="AlphaFoldDB" id="A0A1B8QC57"/>
<dbReference type="PANTHER" id="PTHR30221">
    <property type="entry name" value="SMALL-CONDUCTANCE MECHANOSENSITIVE CHANNEL"/>
    <property type="match status" value="1"/>
</dbReference>
<dbReference type="InterPro" id="IPR010920">
    <property type="entry name" value="LSM_dom_sf"/>
</dbReference>
<keyword evidence="7" id="KW-0813">Transport</keyword>
<protein>
    <recommendedName>
        <fullName evidence="7">Small-conductance mechanosensitive channel</fullName>
    </recommendedName>
</protein>
<keyword evidence="7" id="KW-0997">Cell inner membrane</keyword>
<dbReference type="GO" id="GO:0005886">
    <property type="term" value="C:plasma membrane"/>
    <property type="evidence" value="ECO:0007669"/>
    <property type="project" value="UniProtKB-SubCell"/>
</dbReference>
<dbReference type="Pfam" id="PF00924">
    <property type="entry name" value="MS_channel_2nd"/>
    <property type="match status" value="1"/>
</dbReference>
<dbReference type="SUPFAM" id="SSF50182">
    <property type="entry name" value="Sm-like ribonucleoproteins"/>
    <property type="match status" value="1"/>
</dbReference>
<dbReference type="InterPro" id="IPR011066">
    <property type="entry name" value="MscS_channel_C_sf"/>
</dbReference>
<feature type="transmembrane region" description="Helical" evidence="7">
    <location>
        <begin position="66"/>
        <end position="86"/>
    </location>
</feature>
<keyword evidence="4 7" id="KW-0812">Transmembrane</keyword>
<dbReference type="Gene3D" id="1.10.287.1260">
    <property type="match status" value="1"/>
</dbReference>
<comment type="caution">
    <text evidence="7">Lacks conserved residue(s) required for the propagation of feature annotation.</text>
</comment>
<dbReference type="InterPro" id="IPR011014">
    <property type="entry name" value="MscS_channel_TM-2"/>
</dbReference>
<comment type="subcellular location">
    <subcellularLocation>
        <location evidence="7">Cell inner membrane</location>
        <topology evidence="7">Multi-pass membrane protein</topology>
    </subcellularLocation>
    <subcellularLocation>
        <location evidence="1">Cell membrane</location>
        <topology evidence="1">Multi-pass membrane protein</topology>
    </subcellularLocation>
</comment>
<sequence>MMTLSFYELITAHPPTLYSIAQSVDAASVVDTINNNVSDKVTQKVSEYQIMTASAQQMVKDLTARVPYLVVAFVMFVLFWLFSIIFKKAVTKILGRRKRHQNLVTVFRRIGSALILFLGFMVAMIIAVPSFTPAKLIGGLGIGSVAIGFAFKDIFQNLLSGILLLLSEPFRIGDQIISGNFEGTVEDIQIRATTIRTYDGRRVVIPNSQLYTTPMMVNTAYSQRRLDFDVGIGYENDIEHAQQVILKAVQNASTVSHLAKPLVITKALADSSVVLTVLWFIEDGTQANRVASINEVMILVKRALDDAKISIPFPITTLEVNRPLALEIQRDKP</sequence>
<keyword evidence="5 7" id="KW-1133">Transmembrane helix</keyword>
<feature type="domain" description="Mechanosensitive ion channel MscS C-terminal" evidence="9">
    <location>
        <begin position="227"/>
        <end position="311"/>
    </location>
</feature>
<dbReference type="InterPro" id="IPR023408">
    <property type="entry name" value="MscS_beta-dom_sf"/>
</dbReference>
<keyword evidence="3" id="KW-1003">Cell membrane</keyword>
<feature type="transmembrane region" description="Helical" evidence="7">
    <location>
        <begin position="106"/>
        <end position="128"/>
    </location>
</feature>
<dbReference type="InterPro" id="IPR049278">
    <property type="entry name" value="MS_channel_C"/>
</dbReference>
<dbReference type="InterPro" id="IPR006685">
    <property type="entry name" value="MscS_channel_2nd"/>
</dbReference>
<evidence type="ECO:0000259" key="9">
    <source>
        <dbReference type="Pfam" id="PF21082"/>
    </source>
</evidence>
<feature type="domain" description="Mechanosensitive ion channel MscS" evidence="8">
    <location>
        <begin position="153"/>
        <end position="214"/>
    </location>
</feature>
<accession>A0A1B8QC57</accession>
<dbReference type="Gene3D" id="3.30.70.100">
    <property type="match status" value="1"/>
</dbReference>
<dbReference type="RefSeq" id="WP_067236724.1">
    <property type="nucleotide sequence ID" value="NZ_LZMZ01000018.1"/>
</dbReference>
<dbReference type="SUPFAM" id="SSF82689">
    <property type="entry name" value="Mechanosensitive channel protein MscS (YggB), C-terminal domain"/>
    <property type="match status" value="1"/>
</dbReference>
<evidence type="ECO:0000256" key="2">
    <source>
        <dbReference type="ARBA" id="ARBA00008017"/>
    </source>
</evidence>